<dbReference type="OrthoDB" id="9806726at2"/>
<evidence type="ECO:0000256" key="1">
    <source>
        <dbReference type="ARBA" id="ARBA00005417"/>
    </source>
</evidence>
<sequence length="246" mass="26572">MTAEAVIDVQGATAGFGGPPVIEDVDFRVEAGEFVGIVGPNGGGKTTLLRVILGLMPLRAGRVRLFGEPPGRGRRRVGYVPQYPRFSRDFPVSVRQLVLTGRLGATRGLLRYTGEDHAIADQALREVEIAGLAGRPIAALSGGELQRALIARALATDPGVLLLDEPTANIDPRVEHDFFELLRALNRRITIIVVTHDIGFVSQYVGRVACLNRTLVHHGTEALTPAVVEQLYGHPVRLIDHQHGHG</sequence>
<proteinExistence type="inferred from homology"/>
<organism evidence="6 7">
    <name type="scientific">Sediminicurvatus halobius</name>
    <dbReference type="NCBI Taxonomy" id="2182432"/>
    <lineage>
        <taxon>Bacteria</taxon>
        <taxon>Pseudomonadati</taxon>
        <taxon>Pseudomonadota</taxon>
        <taxon>Gammaproteobacteria</taxon>
        <taxon>Chromatiales</taxon>
        <taxon>Ectothiorhodospiraceae</taxon>
        <taxon>Sediminicurvatus</taxon>
    </lineage>
</organism>
<gene>
    <name evidence="6" type="ORF">DEM34_05470</name>
</gene>
<evidence type="ECO:0000313" key="6">
    <source>
        <dbReference type="EMBL" id="PWG64332.1"/>
    </source>
</evidence>
<keyword evidence="3" id="KW-0547">Nucleotide-binding</keyword>
<dbReference type="InterPro" id="IPR003439">
    <property type="entry name" value="ABC_transporter-like_ATP-bd"/>
</dbReference>
<dbReference type="InterPro" id="IPR027417">
    <property type="entry name" value="P-loop_NTPase"/>
</dbReference>
<evidence type="ECO:0000256" key="2">
    <source>
        <dbReference type="ARBA" id="ARBA00022448"/>
    </source>
</evidence>
<dbReference type="InterPro" id="IPR017871">
    <property type="entry name" value="ABC_transporter-like_CS"/>
</dbReference>
<dbReference type="GO" id="GO:0016887">
    <property type="term" value="F:ATP hydrolysis activity"/>
    <property type="evidence" value="ECO:0007669"/>
    <property type="project" value="InterPro"/>
</dbReference>
<dbReference type="SMART" id="SM00382">
    <property type="entry name" value="AAA"/>
    <property type="match status" value="1"/>
</dbReference>
<accession>A0A2U2N5G1</accession>
<dbReference type="AlphaFoldDB" id="A0A2U2N5G1"/>
<name>A0A2U2N5G1_9GAMM</name>
<dbReference type="InterPro" id="IPR003593">
    <property type="entry name" value="AAA+_ATPase"/>
</dbReference>
<dbReference type="GO" id="GO:0005524">
    <property type="term" value="F:ATP binding"/>
    <property type="evidence" value="ECO:0007669"/>
    <property type="project" value="UniProtKB-KW"/>
</dbReference>
<dbReference type="InterPro" id="IPR050153">
    <property type="entry name" value="Metal_Ion_Import_ABC"/>
</dbReference>
<evidence type="ECO:0000256" key="3">
    <source>
        <dbReference type="ARBA" id="ARBA00022741"/>
    </source>
</evidence>
<feature type="domain" description="ABC transporter" evidence="5">
    <location>
        <begin position="7"/>
        <end position="238"/>
    </location>
</feature>
<dbReference type="RefSeq" id="WP_109677062.1">
    <property type="nucleotide sequence ID" value="NZ_CP086615.1"/>
</dbReference>
<dbReference type="CDD" id="cd03235">
    <property type="entry name" value="ABC_Metallic_Cations"/>
    <property type="match status" value="1"/>
</dbReference>
<dbReference type="PANTHER" id="PTHR42734">
    <property type="entry name" value="METAL TRANSPORT SYSTEM ATP-BINDING PROTEIN TM_0124-RELATED"/>
    <property type="match status" value="1"/>
</dbReference>
<dbReference type="FunFam" id="3.40.50.300:FF:000134">
    <property type="entry name" value="Iron-enterobactin ABC transporter ATP-binding protein"/>
    <property type="match status" value="1"/>
</dbReference>
<keyword evidence="4" id="KW-0067">ATP-binding</keyword>
<reference evidence="6 7" key="1">
    <citation type="submission" date="2018-05" db="EMBL/GenBank/DDBJ databases">
        <title>Spiribacter halobius sp. nov., a moderately halophilic bacterium isolated from marine solar saltern.</title>
        <authorList>
            <person name="Zheng W.-S."/>
            <person name="Lu D.-C."/>
            <person name="Du Z.-J."/>
        </authorList>
    </citation>
    <scope>NUCLEOTIDE SEQUENCE [LARGE SCALE GENOMIC DNA]</scope>
    <source>
        <strain evidence="6 7">E85</strain>
    </source>
</reference>
<comment type="similarity">
    <text evidence="1">Belongs to the ABC transporter superfamily.</text>
</comment>
<dbReference type="PROSITE" id="PS50893">
    <property type="entry name" value="ABC_TRANSPORTER_2"/>
    <property type="match status" value="1"/>
</dbReference>
<keyword evidence="2" id="KW-0813">Transport</keyword>
<evidence type="ECO:0000256" key="4">
    <source>
        <dbReference type="ARBA" id="ARBA00022840"/>
    </source>
</evidence>
<dbReference type="Pfam" id="PF00005">
    <property type="entry name" value="ABC_tran"/>
    <property type="match status" value="1"/>
</dbReference>
<dbReference type="PANTHER" id="PTHR42734:SF17">
    <property type="entry name" value="METAL TRANSPORT SYSTEM ATP-BINDING PROTEIN TM_0124-RELATED"/>
    <property type="match status" value="1"/>
</dbReference>
<comment type="caution">
    <text evidence="6">The sequence shown here is derived from an EMBL/GenBank/DDBJ whole genome shotgun (WGS) entry which is preliminary data.</text>
</comment>
<keyword evidence="7" id="KW-1185">Reference proteome</keyword>
<protein>
    <submittedName>
        <fullName evidence="6">ABC transporter</fullName>
    </submittedName>
</protein>
<dbReference type="Proteomes" id="UP000245474">
    <property type="component" value="Unassembled WGS sequence"/>
</dbReference>
<dbReference type="SUPFAM" id="SSF52540">
    <property type="entry name" value="P-loop containing nucleoside triphosphate hydrolases"/>
    <property type="match status" value="1"/>
</dbReference>
<evidence type="ECO:0000313" key="7">
    <source>
        <dbReference type="Proteomes" id="UP000245474"/>
    </source>
</evidence>
<dbReference type="PROSITE" id="PS00211">
    <property type="entry name" value="ABC_TRANSPORTER_1"/>
    <property type="match status" value="1"/>
</dbReference>
<dbReference type="Gene3D" id="3.40.50.300">
    <property type="entry name" value="P-loop containing nucleotide triphosphate hydrolases"/>
    <property type="match status" value="1"/>
</dbReference>
<evidence type="ECO:0000259" key="5">
    <source>
        <dbReference type="PROSITE" id="PS50893"/>
    </source>
</evidence>
<dbReference type="EMBL" id="QFFI01000006">
    <property type="protein sequence ID" value="PWG64332.1"/>
    <property type="molecule type" value="Genomic_DNA"/>
</dbReference>